<gene>
    <name evidence="3" type="ORF">MNBD_NITROSPIRAE01-1883</name>
</gene>
<protein>
    <recommendedName>
        <fullName evidence="2">CBS domain-containing protein</fullName>
    </recommendedName>
</protein>
<dbReference type="PANTHER" id="PTHR43080:SF2">
    <property type="entry name" value="CBS DOMAIN-CONTAINING PROTEIN"/>
    <property type="match status" value="1"/>
</dbReference>
<evidence type="ECO:0000313" key="3">
    <source>
        <dbReference type="EMBL" id="VAX32071.1"/>
    </source>
</evidence>
<organism evidence="3">
    <name type="scientific">hydrothermal vent metagenome</name>
    <dbReference type="NCBI Taxonomy" id="652676"/>
    <lineage>
        <taxon>unclassified sequences</taxon>
        <taxon>metagenomes</taxon>
        <taxon>ecological metagenomes</taxon>
    </lineage>
</organism>
<feature type="domain" description="CBS" evidence="2">
    <location>
        <begin position="23"/>
        <end position="79"/>
    </location>
</feature>
<dbReference type="InterPro" id="IPR000644">
    <property type="entry name" value="CBS_dom"/>
</dbReference>
<evidence type="ECO:0000259" key="2">
    <source>
        <dbReference type="PROSITE" id="PS51371"/>
    </source>
</evidence>
<dbReference type="InterPro" id="IPR051257">
    <property type="entry name" value="Diverse_CBS-Domain"/>
</dbReference>
<dbReference type="CDD" id="cd02205">
    <property type="entry name" value="CBS_pair_SF"/>
    <property type="match status" value="1"/>
</dbReference>
<proteinExistence type="predicted"/>
<name>A0A3B1CZR8_9ZZZZ</name>
<evidence type="ECO:0000256" key="1">
    <source>
        <dbReference type="ARBA" id="ARBA00023122"/>
    </source>
</evidence>
<dbReference type="InterPro" id="IPR046342">
    <property type="entry name" value="CBS_dom_sf"/>
</dbReference>
<dbReference type="AlphaFoldDB" id="A0A3B1CZR8"/>
<keyword evidence="1" id="KW-0129">CBS domain</keyword>
<dbReference type="Gene3D" id="3.10.580.10">
    <property type="entry name" value="CBS-domain"/>
    <property type="match status" value="1"/>
</dbReference>
<sequence>MEQRLAFRPGGKSMVEMVASRIMVRDLCCFGKEVYCDVLVEKIFKKGFGSIPIIDKEKRLIGLVSEYDLLNALEKGMDLHNTLAFEIMTQKVVSIKEDTAIEEVMDLLQARHFIRVPVLDAKGKLVGIVARRDVLGAYVKSGIDAL</sequence>
<feature type="domain" description="CBS" evidence="2">
    <location>
        <begin position="88"/>
        <end position="145"/>
    </location>
</feature>
<dbReference type="EMBL" id="UOGF01000081">
    <property type="protein sequence ID" value="VAX32071.1"/>
    <property type="molecule type" value="Genomic_DNA"/>
</dbReference>
<dbReference type="SUPFAM" id="SSF54631">
    <property type="entry name" value="CBS-domain pair"/>
    <property type="match status" value="1"/>
</dbReference>
<accession>A0A3B1CZR8</accession>
<dbReference type="Pfam" id="PF00571">
    <property type="entry name" value="CBS"/>
    <property type="match status" value="2"/>
</dbReference>
<dbReference type="PROSITE" id="PS51371">
    <property type="entry name" value="CBS"/>
    <property type="match status" value="2"/>
</dbReference>
<dbReference type="SMART" id="SM00116">
    <property type="entry name" value="CBS"/>
    <property type="match status" value="2"/>
</dbReference>
<dbReference type="PANTHER" id="PTHR43080">
    <property type="entry name" value="CBS DOMAIN-CONTAINING PROTEIN CBSX3, MITOCHONDRIAL"/>
    <property type="match status" value="1"/>
</dbReference>
<reference evidence="3" key="1">
    <citation type="submission" date="2018-06" db="EMBL/GenBank/DDBJ databases">
        <authorList>
            <person name="Zhirakovskaya E."/>
        </authorList>
    </citation>
    <scope>NUCLEOTIDE SEQUENCE</scope>
</reference>